<dbReference type="RefSeq" id="WP_213003443.1">
    <property type="nucleotide sequence ID" value="NZ_BAAATW010000026.1"/>
</dbReference>
<dbReference type="AlphaFoldDB" id="A0A919T2X1"/>
<accession>A0A919T2X1</accession>
<dbReference type="Gene3D" id="3.40.50.1820">
    <property type="entry name" value="alpha/beta hydrolase"/>
    <property type="match status" value="1"/>
</dbReference>
<comment type="caution">
    <text evidence="7">The sequence shown here is derived from an EMBL/GenBank/DDBJ whole genome shotgun (WGS) entry which is preliminary data.</text>
</comment>
<evidence type="ECO:0000259" key="6">
    <source>
        <dbReference type="Pfam" id="PF08386"/>
    </source>
</evidence>
<dbReference type="PANTHER" id="PTHR43248">
    <property type="entry name" value="2-SUCCINYL-6-HYDROXY-2,4-CYCLOHEXADIENE-1-CARBOXYLATE SYNTHASE"/>
    <property type="match status" value="1"/>
</dbReference>
<keyword evidence="8" id="KW-1185">Reference proteome</keyword>
<gene>
    <name evidence="7" type="ORF">Aco04nite_91450</name>
</gene>
<dbReference type="EMBL" id="BOQP01000067">
    <property type="protein sequence ID" value="GIM84451.1"/>
    <property type="molecule type" value="Genomic_DNA"/>
</dbReference>
<dbReference type="PANTHER" id="PTHR43248:SF29">
    <property type="entry name" value="TRIPEPTIDYL AMINOPEPTIDASE"/>
    <property type="match status" value="1"/>
</dbReference>
<feature type="domain" description="Peptidase S33 tripeptidyl aminopeptidase-like C-terminal" evidence="6">
    <location>
        <begin position="415"/>
        <end position="514"/>
    </location>
</feature>
<dbReference type="Proteomes" id="UP000680865">
    <property type="component" value="Unassembled WGS sequence"/>
</dbReference>
<dbReference type="InterPro" id="IPR000073">
    <property type="entry name" value="AB_hydrolase_1"/>
</dbReference>
<evidence type="ECO:0000256" key="1">
    <source>
        <dbReference type="ARBA" id="ARBA00010088"/>
    </source>
</evidence>
<dbReference type="InterPro" id="IPR051601">
    <property type="entry name" value="Serine_prot/Carboxylest_S33"/>
</dbReference>
<sequence>MSTNDATETPMTDAEYPARRARRRSPLRTPALAGLGGALAAVAALLVAPHAGAATEPSPTPGTPSRRFTEQPVTWAACDDESELQCATIDAPVDYLRPDAGTLRITFSKLATSVPAKRRGVLFLNPGGPGAPGLDEPLWRGEGLPQEVREQYDLIGFDPRGIGRSSALTCGLVGDEAVQSRPYRPQRFTRDVAVAKAVAAKCAATPTAGQISTRNTARDMDLIRAVLGEPKISYYGLSYGTFLGAAYTQLFPDRTDRVVLDSNLDPARIWRGVYDAMADGATAYFDRFTRWTAERDAIYHLGRTPGAVEKSFWDLAARVAQHPIQIDGRSYSALEARSDMVSATIDGPEAGVAYVRELRGALDGKPHDLSIPDDGGQDDAFTSPFWSVLCNDSSTWPLGEKATLDDIKRTIRRYPLVGDFLVNANPCSFWSLPHTEPDLRIDNKVPVLLLQNEWDLQTPGPMGVGMHRALRESRLVMVEKAKNHGVYDDGNPCAVAVANSYLATGVLPNRDVTCHVAPEQRRTTDARRSAVPELPFPGVLARP</sequence>
<organism evidence="7 8">
    <name type="scientific">Winogradskya consettensis</name>
    <dbReference type="NCBI Taxonomy" id="113560"/>
    <lineage>
        <taxon>Bacteria</taxon>
        <taxon>Bacillati</taxon>
        <taxon>Actinomycetota</taxon>
        <taxon>Actinomycetes</taxon>
        <taxon>Micromonosporales</taxon>
        <taxon>Micromonosporaceae</taxon>
        <taxon>Winogradskya</taxon>
    </lineage>
</organism>
<dbReference type="Pfam" id="PF00561">
    <property type="entry name" value="Abhydrolase_1"/>
    <property type="match status" value="1"/>
</dbReference>
<evidence type="ECO:0000259" key="5">
    <source>
        <dbReference type="Pfam" id="PF00561"/>
    </source>
</evidence>
<feature type="region of interest" description="Disordered" evidence="4">
    <location>
        <begin position="1"/>
        <end position="25"/>
    </location>
</feature>
<feature type="compositionally biased region" description="Polar residues" evidence="4">
    <location>
        <begin position="1"/>
        <end position="10"/>
    </location>
</feature>
<keyword evidence="2" id="KW-0732">Signal</keyword>
<dbReference type="GO" id="GO:0016787">
    <property type="term" value="F:hydrolase activity"/>
    <property type="evidence" value="ECO:0007669"/>
    <property type="project" value="UniProtKB-KW"/>
</dbReference>
<dbReference type="InterPro" id="IPR029058">
    <property type="entry name" value="AB_hydrolase_fold"/>
</dbReference>
<dbReference type="InterPro" id="IPR006311">
    <property type="entry name" value="TAT_signal"/>
</dbReference>
<dbReference type="InterPro" id="IPR013595">
    <property type="entry name" value="Pept_S33_TAP-like_C"/>
</dbReference>
<evidence type="ECO:0000256" key="2">
    <source>
        <dbReference type="ARBA" id="ARBA00022729"/>
    </source>
</evidence>
<evidence type="ECO:0000256" key="4">
    <source>
        <dbReference type="SAM" id="MobiDB-lite"/>
    </source>
</evidence>
<comment type="similarity">
    <text evidence="1">Belongs to the peptidase S33 family.</text>
</comment>
<reference evidence="7" key="1">
    <citation type="submission" date="2021-03" db="EMBL/GenBank/DDBJ databases">
        <title>Whole genome shotgun sequence of Actinoplanes consettensis NBRC 14913.</title>
        <authorList>
            <person name="Komaki H."/>
            <person name="Tamura T."/>
        </authorList>
    </citation>
    <scope>NUCLEOTIDE SEQUENCE</scope>
    <source>
        <strain evidence="7">NBRC 14913</strain>
    </source>
</reference>
<name>A0A919T2X1_9ACTN</name>
<evidence type="ECO:0000313" key="8">
    <source>
        <dbReference type="Proteomes" id="UP000680865"/>
    </source>
</evidence>
<protein>
    <submittedName>
        <fullName evidence="7">Alpha/beta hydrolase</fullName>
    </submittedName>
</protein>
<dbReference type="PROSITE" id="PS51318">
    <property type="entry name" value="TAT"/>
    <property type="match status" value="1"/>
</dbReference>
<evidence type="ECO:0000256" key="3">
    <source>
        <dbReference type="ARBA" id="ARBA00022801"/>
    </source>
</evidence>
<dbReference type="Pfam" id="PF08386">
    <property type="entry name" value="Abhydrolase_4"/>
    <property type="match status" value="1"/>
</dbReference>
<evidence type="ECO:0000313" key="7">
    <source>
        <dbReference type="EMBL" id="GIM84451.1"/>
    </source>
</evidence>
<feature type="domain" description="AB hydrolase-1" evidence="5">
    <location>
        <begin position="121"/>
        <end position="295"/>
    </location>
</feature>
<proteinExistence type="inferred from homology"/>
<keyword evidence="3 7" id="KW-0378">Hydrolase</keyword>
<dbReference type="SUPFAM" id="SSF53474">
    <property type="entry name" value="alpha/beta-Hydrolases"/>
    <property type="match status" value="1"/>
</dbReference>